<organism evidence="2">
    <name type="scientific">Schistosoma japonicum</name>
    <name type="common">Blood fluke</name>
    <dbReference type="NCBI Taxonomy" id="6182"/>
    <lineage>
        <taxon>Eukaryota</taxon>
        <taxon>Metazoa</taxon>
        <taxon>Spiralia</taxon>
        <taxon>Lophotrochozoa</taxon>
        <taxon>Platyhelminthes</taxon>
        <taxon>Trematoda</taxon>
        <taxon>Digenea</taxon>
        <taxon>Strigeidida</taxon>
        <taxon>Schistosomatoidea</taxon>
        <taxon>Schistosomatidae</taxon>
        <taxon>Schistosoma</taxon>
    </lineage>
</organism>
<name>C1LJ26_SCHJA</name>
<feature type="domain" description="PIH1 N-terminal" evidence="1">
    <location>
        <begin position="17"/>
        <end position="53"/>
    </location>
</feature>
<reference evidence="2" key="1">
    <citation type="journal article" date="2009" name="Nature">
        <title>The Schistosoma japonicum genome reveals features of host-parasite interplay.</title>
        <authorList>
            <person name="Liu F."/>
            <person name="Zhou Y."/>
            <person name="Wang Z.Q."/>
            <person name="Lu G."/>
            <person name="Zheng H."/>
            <person name="Brindley P.J."/>
            <person name="McManus D.P."/>
            <person name="Blair D."/>
            <person name="Zhang Q.H."/>
            <person name="Zhong Y."/>
            <person name="Wang S."/>
            <person name="Han Z.G."/>
            <person name="Chen Z."/>
        </authorList>
    </citation>
    <scope>NUCLEOTIDE SEQUENCE</scope>
    <source>
        <strain evidence="2">Anhui</strain>
    </source>
</reference>
<evidence type="ECO:0000313" key="2">
    <source>
        <dbReference type="EMBL" id="CAX74704.1"/>
    </source>
</evidence>
<dbReference type="EMBL" id="FN318976">
    <property type="protein sequence ID" value="CAX74704.1"/>
    <property type="molecule type" value="mRNA"/>
</dbReference>
<sequence length="56" mass="6253">MGILDIVKDEIPAQEFKQSSIIIAPDPGFCVKLKSKNQEKVFLNICTSEKVNNGHH</sequence>
<evidence type="ECO:0000259" key="1">
    <source>
        <dbReference type="Pfam" id="PF08190"/>
    </source>
</evidence>
<reference evidence="2" key="2">
    <citation type="submission" date="2009-03" db="EMBL/GenBank/DDBJ databases">
        <authorList>
            <person name="Gang L."/>
        </authorList>
    </citation>
    <scope>NUCLEOTIDE SEQUENCE</scope>
    <source>
        <strain evidence="2">Anhui</strain>
    </source>
</reference>
<dbReference type="Pfam" id="PF08190">
    <property type="entry name" value="PIH1"/>
    <property type="match status" value="1"/>
</dbReference>
<dbReference type="AlphaFoldDB" id="C1LJ26"/>
<protein>
    <submittedName>
        <fullName evidence="2">Nop17p domain-containing protein</fullName>
    </submittedName>
</protein>
<dbReference type="InterPro" id="IPR012981">
    <property type="entry name" value="PIH1_N"/>
</dbReference>
<accession>C1LJ26</accession>
<proteinExistence type="evidence at transcript level"/>